<evidence type="ECO:0000256" key="1">
    <source>
        <dbReference type="SAM" id="SignalP"/>
    </source>
</evidence>
<feature type="signal peptide" evidence="1">
    <location>
        <begin position="1"/>
        <end position="22"/>
    </location>
</feature>
<keyword evidence="4" id="KW-1185">Reference proteome</keyword>
<gene>
    <name evidence="2" type="ORF">HINF_LOCUS20640</name>
    <name evidence="3" type="ORF">HINF_LOCUS2186</name>
</gene>
<evidence type="ECO:0000313" key="4">
    <source>
        <dbReference type="Proteomes" id="UP001642409"/>
    </source>
</evidence>
<dbReference type="EMBL" id="CAXDID020000004">
    <property type="protein sequence ID" value="CAL5973059.1"/>
    <property type="molecule type" value="Genomic_DNA"/>
</dbReference>
<feature type="chain" id="PRO_5041697570" evidence="1">
    <location>
        <begin position="23"/>
        <end position="186"/>
    </location>
</feature>
<accession>A0AA86TXC6</accession>
<reference evidence="2" key="1">
    <citation type="submission" date="2023-06" db="EMBL/GenBank/DDBJ databases">
        <authorList>
            <person name="Kurt Z."/>
        </authorList>
    </citation>
    <scope>NUCLEOTIDE SEQUENCE</scope>
</reference>
<name>A0AA86TXC6_9EUKA</name>
<reference evidence="3 4" key="2">
    <citation type="submission" date="2024-07" db="EMBL/GenBank/DDBJ databases">
        <authorList>
            <person name="Akdeniz Z."/>
        </authorList>
    </citation>
    <scope>NUCLEOTIDE SEQUENCE [LARGE SCALE GENOMIC DNA]</scope>
</reference>
<organism evidence="2">
    <name type="scientific">Hexamita inflata</name>
    <dbReference type="NCBI Taxonomy" id="28002"/>
    <lineage>
        <taxon>Eukaryota</taxon>
        <taxon>Metamonada</taxon>
        <taxon>Diplomonadida</taxon>
        <taxon>Hexamitidae</taxon>
        <taxon>Hexamitinae</taxon>
        <taxon>Hexamita</taxon>
    </lineage>
</organism>
<dbReference type="EMBL" id="CATOUU010000531">
    <property type="protein sequence ID" value="CAI9932995.1"/>
    <property type="molecule type" value="Genomic_DNA"/>
</dbReference>
<sequence length="186" mass="21293">MIIILAAWILSKSCSKTALVHCQCIGEYGHGPQLNDYIYNSSDSSNLYQSSLFKNKIQNNSSQSVNGIFSMFIMNGLRTSGTTIPSSTAQFSAMQQRVLSVAVRVEFSMWTNSLDFWAWNLMSRFLDWQSRQLEQDTSSLQHWEAGNQASRSNLRRRGYSDWKEFLLVTFVVAFQSKLRLLLLCCM</sequence>
<evidence type="ECO:0000313" key="2">
    <source>
        <dbReference type="EMBL" id="CAI9932995.1"/>
    </source>
</evidence>
<proteinExistence type="predicted"/>
<comment type="caution">
    <text evidence="2">The sequence shown here is derived from an EMBL/GenBank/DDBJ whole genome shotgun (WGS) entry which is preliminary data.</text>
</comment>
<dbReference type="AlphaFoldDB" id="A0AA86TXC6"/>
<protein>
    <submittedName>
        <fullName evidence="3">Hypothetical_protein</fullName>
    </submittedName>
</protein>
<evidence type="ECO:0000313" key="3">
    <source>
        <dbReference type="EMBL" id="CAL5973059.1"/>
    </source>
</evidence>
<dbReference type="Proteomes" id="UP001642409">
    <property type="component" value="Unassembled WGS sequence"/>
</dbReference>
<keyword evidence="1" id="KW-0732">Signal</keyword>